<keyword evidence="2" id="KW-0121">Carboxypeptidase</keyword>
<dbReference type="AlphaFoldDB" id="A0AA87B930"/>
<evidence type="ECO:0000313" key="7">
    <source>
        <dbReference type="Proteomes" id="UP001189624"/>
    </source>
</evidence>
<dbReference type="Pfam" id="PF00450">
    <property type="entry name" value="Peptidase_S10"/>
    <property type="match status" value="1"/>
</dbReference>
<keyword evidence="4" id="KW-0378">Hydrolase</keyword>
<accession>A0AA87B930</accession>
<gene>
    <name evidence="6" type="ORF">AYBTSS11_LOCUS31460</name>
</gene>
<keyword evidence="7" id="KW-1185">Reference proteome</keyword>
<evidence type="ECO:0000256" key="4">
    <source>
        <dbReference type="ARBA" id="ARBA00022801"/>
    </source>
</evidence>
<dbReference type="Gene3D" id="3.40.50.1820">
    <property type="entry name" value="alpha/beta hydrolase"/>
    <property type="match status" value="1"/>
</dbReference>
<evidence type="ECO:0000256" key="2">
    <source>
        <dbReference type="ARBA" id="ARBA00022645"/>
    </source>
</evidence>
<dbReference type="InterPro" id="IPR029058">
    <property type="entry name" value="AB_hydrolase_fold"/>
</dbReference>
<reference evidence="6" key="1">
    <citation type="submission" date="2023-10" db="EMBL/GenBank/DDBJ databases">
        <authorList>
            <person name="Domelevo Entfellner J.-B."/>
        </authorList>
    </citation>
    <scope>NUCLEOTIDE SEQUENCE</scope>
</reference>
<dbReference type="EMBL" id="OY731408">
    <property type="protein sequence ID" value="CAJ1979246.1"/>
    <property type="molecule type" value="Genomic_DNA"/>
</dbReference>
<dbReference type="Gramene" id="rna-AYBTSS11_LOCUS31460">
    <property type="protein sequence ID" value="CAJ1979246.1"/>
    <property type="gene ID" value="gene-AYBTSS11_LOCUS31460"/>
</dbReference>
<evidence type="ECO:0000256" key="5">
    <source>
        <dbReference type="ARBA" id="ARBA00023180"/>
    </source>
</evidence>
<evidence type="ECO:0000313" key="6">
    <source>
        <dbReference type="EMBL" id="CAJ1979246.1"/>
    </source>
</evidence>
<name>A0AA87B930_9FABA</name>
<dbReference type="Proteomes" id="UP001189624">
    <property type="component" value="Chromosome 11"/>
</dbReference>
<dbReference type="SUPFAM" id="SSF53474">
    <property type="entry name" value="alpha/beta-Hydrolases"/>
    <property type="match status" value="1"/>
</dbReference>
<dbReference type="InterPro" id="IPR033124">
    <property type="entry name" value="Ser_caboxypep_his_AS"/>
</dbReference>
<proteinExistence type="inferred from homology"/>
<keyword evidence="5" id="KW-0325">Glycoprotein</keyword>
<sequence>MEKLLNQRKVKSALGVRDDLQFVSCSSTVYDALELDSMRNLDVGIPALLEDGIRMLVYVGEEDLICNWLGNLRWVNAMEWSGQKAFGRSPTVKFKVDGAEAGSLNSYGPLSFLKVHGAGHLVPMDQPKVALEMLKSWMGGKLAGIQAWRD</sequence>
<organism evidence="6 7">
    <name type="scientific">Sphenostylis stenocarpa</name>
    <dbReference type="NCBI Taxonomy" id="92480"/>
    <lineage>
        <taxon>Eukaryota</taxon>
        <taxon>Viridiplantae</taxon>
        <taxon>Streptophyta</taxon>
        <taxon>Embryophyta</taxon>
        <taxon>Tracheophyta</taxon>
        <taxon>Spermatophyta</taxon>
        <taxon>Magnoliopsida</taxon>
        <taxon>eudicotyledons</taxon>
        <taxon>Gunneridae</taxon>
        <taxon>Pentapetalae</taxon>
        <taxon>rosids</taxon>
        <taxon>fabids</taxon>
        <taxon>Fabales</taxon>
        <taxon>Fabaceae</taxon>
        <taxon>Papilionoideae</taxon>
        <taxon>50 kb inversion clade</taxon>
        <taxon>NPAAA clade</taxon>
        <taxon>indigoferoid/millettioid clade</taxon>
        <taxon>Phaseoleae</taxon>
        <taxon>Sphenostylis</taxon>
    </lineage>
</organism>
<dbReference type="InterPro" id="IPR001563">
    <property type="entry name" value="Peptidase_S10"/>
</dbReference>
<evidence type="ECO:0000256" key="3">
    <source>
        <dbReference type="ARBA" id="ARBA00022670"/>
    </source>
</evidence>
<dbReference type="GO" id="GO:0004185">
    <property type="term" value="F:serine-type carboxypeptidase activity"/>
    <property type="evidence" value="ECO:0007669"/>
    <property type="project" value="InterPro"/>
</dbReference>
<keyword evidence="3" id="KW-0645">Protease</keyword>
<dbReference type="PROSITE" id="PS00560">
    <property type="entry name" value="CARBOXYPEPT_SER_HIS"/>
    <property type="match status" value="1"/>
</dbReference>
<protein>
    <submittedName>
        <fullName evidence="6">Uncharacterized protein</fullName>
    </submittedName>
</protein>
<dbReference type="GO" id="GO:0006508">
    <property type="term" value="P:proteolysis"/>
    <property type="evidence" value="ECO:0007669"/>
    <property type="project" value="UniProtKB-KW"/>
</dbReference>
<comment type="similarity">
    <text evidence="1">Belongs to the peptidase S10 family.</text>
</comment>
<evidence type="ECO:0000256" key="1">
    <source>
        <dbReference type="ARBA" id="ARBA00009431"/>
    </source>
</evidence>